<dbReference type="InterPro" id="IPR036890">
    <property type="entry name" value="HATPase_C_sf"/>
</dbReference>
<keyword evidence="17" id="KW-1185">Reference proteome</keyword>
<dbReference type="EMBL" id="JAFLVT010000010">
    <property type="protein sequence ID" value="MBO0449663.1"/>
    <property type="molecule type" value="Genomic_DNA"/>
</dbReference>
<keyword evidence="9 16" id="KW-0418">Kinase</keyword>
<dbReference type="PROSITE" id="PS50109">
    <property type="entry name" value="HIS_KIN"/>
    <property type="match status" value="1"/>
</dbReference>
<evidence type="ECO:0000313" key="17">
    <source>
        <dbReference type="Proteomes" id="UP000664256"/>
    </source>
</evidence>
<dbReference type="PANTHER" id="PTHR45528:SF1">
    <property type="entry name" value="SENSOR HISTIDINE KINASE CPXA"/>
    <property type="match status" value="1"/>
</dbReference>
<evidence type="ECO:0000256" key="1">
    <source>
        <dbReference type="ARBA" id="ARBA00000085"/>
    </source>
</evidence>
<proteinExistence type="predicted"/>
<protein>
    <recommendedName>
        <fullName evidence="3">histidine kinase</fullName>
        <ecNumber evidence="3">2.7.13.3</ecNumber>
    </recommendedName>
</protein>
<dbReference type="InterPro" id="IPR005467">
    <property type="entry name" value="His_kinase_dom"/>
</dbReference>
<evidence type="ECO:0000256" key="9">
    <source>
        <dbReference type="ARBA" id="ARBA00022777"/>
    </source>
</evidence>
<keyword evidence="12" id="KW-0902">Two-component regulatory system</keyword>
<dbReference type="Gene3D" id="3.30.565.10">
    <property type="entry name" value="Histidine kinase-like ATPase, C-terminal domain"/>
    <property type="match status" value="1"/>
</dbReference>
<evidence type="ECO:0000256" key="4">
    <source>
        <dbReference type="ARBA" id="ARBA00022475"/>
    </source>
</evidence>
<keyword evidence="5" id="KW-0597">Phosphoprotein</keyword>
<gene>
    <name evidence="16" type="ORF">JZO76_08940</name>
</gene>
<dbReference type="SUPFAM" id="SSF55874">
    <property type="entry name" value="ATPase domain of HSP90 chaperone/DNA topoisomerase II/histidine kinase"/>
    <property type="match status" value="1"/>
</dbReference>
<keyword evidence="6" id="KW-0808">Transferase</keyword>
<feature type="domain" description="Histidine kinase" evidence="15">
    <location>
        <begin position="208"/>
        <end position="408"/>
    </location>
</feature>
<dbReference type="SMART" id="SM00388">
    <property type="entry name" value="HisKA"/>
    <property type="match status" value="1"/>
</dbReference>
<accession>A0ABS3H940</accession>
<dbReference type="InterPro" id="IPR003594">
    <property type="entry name" value="HATPase_dom"/>
</dbReference>
<dbReference type="RefSeq" id="WP_206903760.1">
    <property type="nucleotide sequence ID" value="NZ_JAFLVT010000010.1"/>
</dbReference>
<evidence type="ECO:0000256" key="11">
    <source>
        <dbReference type="ARBA" id="ARBA00022989"/>
    </source>
</evidence>
<evidence type="ECO:0000256" key="6">
    <source>
        <dbReference type="ARBA" id="ARBA00022679"/>
    </source>
</evidence>
<keyword evidence="4" id="KW-1003">Cell membrane</keyword>
<dbReference type="InterPro" id="IPR036097">
    <property type="entry name" value="HisK_dim/P_sf"/>
</dbReference>
<evidence type="ECO:0000256" key="5">
    <source>
        <dbReference type="ARBA" id="ARBA00022553"/>
    </source>
</evidence>
<dbReference type="Gene3D" id="1.10.287.130">
    <property type="match status" value="1"/>
</dbReference>
<organism evidence="16 17">
    <name type="scientific">Candidatus Enterococcus myersii</name>
    <dbReference type="NCBI Taxonomy" id="2815322"/>
    <lineage>
        <taxon>Bacteria</taxon>
        <taxon>Bacillati</taxon>
        <taxon>Bacillota</taxon>
        <taxon>Bacilli</taxon>
        <taxon>Lactobacillales</taxon>
        <taxon>Enterococcaceae</taxon>
        <taxon>Enterococcus</taxon>
    </lineage>
</organism>
<dbReference type="SUPFAM" id="SSF47384">
    <property type="entry name" value="Homodimeric domain of signal transducing histidine kinase"/>
    <property type="match status" value="1"/>
</dbReference>
<dbReference type="EC" id="2.7.13.3" evidence="3"/>
<evidence type="ECO:0000259" key="15">
    <source>
        <dbReference type="PROSITE" id="PS50109"/>
    </source>
</evidence>
<evidence type="ECO:0000256" key="14">
    <source>
        <dbReference type="SAM" id="Phobius"/>
    </source>
</evidence>
<comment type="catalytic activity">
    <reaction evidence="1">
        <text>ATP + protein L-histidine = ADP + protein N-phospho-L-histidine.</text>
        <dbReference type="EC" id="2.7.13.3"/>
    </reaction>
</comment>
<dbReference type="Gene3D" id="6.10.340.10">
    <property type="match status" value="1"/>
</dbReference>
<dbReference type="CDD" id="cd00082">
    <property type="entry name" value="HisKA"/>
    <property type="match status" value="1"/>
</dbReference>
<name>A0ABS3H940_9ENTE</name>
<dbReference type="InterPro" id="IPR050398">
    <property type="entry name" value="HssS/ArlS-like"/>
</dbReference>
<comment type="caution">
    <text evidence="16">The sequence shown here is derived from an EMBL/GenBank/DDBJ whole genome shotgun (WGS) entry which is preliminary data.</text>
</comment>
<dbReference type="PANTHER" id="PTHR45528">
    <property type="entry name" value="SENSOR HISTIDINE KINASE CPXA"/>
    <property type="match status" value="1"/>
</dbReference>
<keyword evidence="11 14" id="KW-1133">Transmembrane helix</keyword>
<dbReference type="Pfam" id="PF02518">
    <property type="entry name" value="HATPase_c"/>
    <property type="match status" value="1"/>
</dbReference>
<dbReference type="GO" id="GO:0016301">
    <property type="term" value="F:kinase activity"/>
    <property type="evidence" value="ECO:0007669"/>
    <property type="project" value="UniProtKB-KW"/>
</dbReference>
<evidence type="ECO:0000256" key="13">
    <source>
        <dbReference type="ARBA" id="ARBA00023136"/>
    </source>
</evidence>
<feature type="transmembrane region" description="Helical" evidence="14">
    <location>
        <begin position="122"/>
        <end position="144"/>
    </location>
</feature>
<keyword evidence="10" id="KW-0067">ATP-binding</keyword>
<keyword evidence="13 14" id="KW-0472">Membrane</keyword>
<dbReference type="InterPro" id="IPR003661">
    <property type="entry name" value="HisK_dim/P_dom"/>
</dbReference>
<evidence type="ECO:0000313" key="16">
    <source>
        <dbReference type="EMBL" id="MBO0449663.1"/>
    </source>
</evidence>
<sequence>MVFIFGFGILFFFSYVYFENIFEDRVIDEYTYKKNKALGIKNEWIVGVTTNNIDVVEAIHGDEVKKLVESLEKKQTEPKKIYREKINDKRLLIMIELDTVNGEQIYKYSLIRDIYLEIMAKILFIFLAFLLVIFSIAIAFFVNLSTQLYRNISKVNEQSKRLSEDVYDSEDIVVHSKDEDITSLVSSFNKLKRRLTEKDATQQSIIRFVSHEIKTPTMIIKGYTNAALSGIHPKGTLKETLKVIDTQILRIEQKTNELLRLSEVANEKEKGKYKESINLSALIQKHIELFESISEKKINFNPECSFYISGYENLLNIFLENIIQNQINYSKDYISIEISQENRECTILFKNDGQIVNLENYPDILMPFSTKNPKGSGLGLTIVSEILAIHNARISLIKNEKLTIFKVSGLKGSVAKLLNVPEKGGQN</sequence>
<evidence type="ECO:0000256" key="3">
    <source>
        <dbReference type="ARBA" id="ARBA00012438"/>
    </source>
</evidence>
<keyword evidence="8" id="KW-0547">Nucleotide-binding</keyword>
<dbReference type="Pfam" id="PF00512">
    <property type="entry name" value="HisKA"/>
    <property type="match status" value="1"/>
</dbReference>
<evidence type="ECO:0000256" key="10">
    <source>
        <dbReference type="ARBA" id="ARBA00022840"/>
    </source>
</evidence>
<dbReference type="SMART" id="SM00387">
    <property type="entry name" value="HATPase_c"/>
    <property type="match status" value="1"/>
</dbReference>
<comment type="subcellular location">
    <subcellularLocation>
        <location evidence="2">Cell membrane</location>
        <topology evidence="2">Multi-pass membrane protein</topology>
    </subcellularLocation>
</comment>
<evidence type="ECO:0000256" key="2">
    <source>
        <dbReference type="ARBA" id="ARBA00004651"/>
    </source>
</evidence>
<reference evidence="16 17" key="1">
    <citation type="submission" date="2021-03" db="EMBL/GenBank/DDBJ databases">
        <title>Enterococcal diversity collection.</title>
        <authorList>
            <person name="Gilmore M.S."/>
            <person name="Schwartzman J."/>
            <person name="Van Tyne D."/>
            <person name="Martin M."/>
            <person name="Earl A.M."/>
            <person name="Manson A.L."/>
            <person name="Straub T."/>
            <person name="Salamzade R."/>
            <person name="Saavedra J."/>
            <person name="Lebreton F."/>
            <person name="Prichula J."/>
            <person name="Schaufler K."/>
            <person name="Gaca A."/>
            <person name="Sgardioli B."/>
            <person name="Wagenaar J."/>
            <person name="Strong T."/>
        </authorList>
    </citation>
    <scope>NUCLEOTIDE SEQUENCE [LARGE SCALE GENOMIC DNA]</scope>
    <source>
        <strain evidence="16 17">MJM12</strain>
    </source>
</reference>
<evidence type="ECO:0000256" key="8">
    <source>
        <dbReference type="ARBA" id="ARBA00022741"/>
    </source>
</evidence>
<evidence type="ECO:0000256" key="7">
    <source>
        <dbReference type="ARBA" id="ARBA00022692"/>
    </source>
</evidence>
<dbReference type="Proteomes" id="UP000664256">
    <property type="component" value="Unassembled WGS sequence"/>
</dbReference>
<keyword evidence="7 14" id="KW-0812">Transmembrane</keyword>
<evidence type="ECO:0000256" key="12">
    <source>
        <dbReference type="ARBA" id="ARBA00023012"/>
    </source>
</evidence>